<comment type="caution">
    <text evidence="2">The sequence shown here is derived from an EMBL/GenBank/DDBJ whole genome shotgun (WGS) entry which is preliminary data.</text>
</comment>
<dbReference type="Proteomes" id="UP000192713">
    <property type="component" value="Unassembled WGS sequence"/>
</dbReference>
<feature type="region of interest" description="Disordered" evidence="1">
    <location>
        <begin position="28"/>
        <end position="65"/>
    </location>
</feature>
<organism evidence="2 3">
    <name type="scientific">Mycolicibacter kumamotonensis</name>
    <dbReference type="NCBI Taxonomy" id="354243"/>
    <lineage>
        <taxon>Bacteria</taxon>
        <taxon>Bacillati</taxon>
        <taxon>Actinomycetota</taxon>
        <taxon>Actinomycetes</taxon>
        <taxon>Mycobacteriales</taxon>
        <taxon>Mycobacteriaceae</taxon>
        <taxon>Mycolicibacter</taxon>
    </lineage>
</organism>
<feature type="compositionally biased region" description="Basic and acidic residues" evidence="1">
    <location>
        <begin position="110"/>
        <end position="182"/>
    </location>
</feature>
<dbReference type="RefSeq" id="WP_083082134.1">
    <property type="nucleotide sequence ID" value="NZ_MVHU01000030.1"/>
</dbReference>
<proteinExistence type="predicted"/>
<dbReference type="EMBL" id="MVHU01000030">
    <property type="protein sequence ID" value="ORA77601.1"/>
    <property type="molecule type" value="Genomic_DNA"/>
</dbReference>
<evidence type="ECO:0000256" key="1">
    <source>
        <dbReference type="SAM" id="MobiDB-lite"/>
    </source>
</evidence>
<feature type="region of interest" description="Disordered" evidence="1">
    <location>
        <begin position="110"/>
        <end position="190"/>
    </location>
</feature>
<protein>
    <submittedName>
        <fullName evidence="2">Uncharacterized protein</fullName>
    </submittedName>
</protein>
<feature type="compositionally biased region" description="Basic and acidic residues" evidence="1">
    <location>
        <begin position="46"/>
        <end position="59"/>
    </location>
</feature>
<accession>A0A1X0DZ98</accession>
<dbReference type="AlphaFoldDB" id="A0A1X0DZ98"/>
<gene>
    <name evidence="2" type="ORF">BST28_17515</name>
</gene>
<reference evidence="2 3" key="1">
    <citation type="submission" date="2017-02" db="EMBL/GenBank/DDBJ databases">
        <title>The new phylogeny of genus Mycobacterium.</title>
        <authorList>
            <person name="Tortoli E."/>
            <person name="Trovato A."/>
            <person name="Cirillo D.M."/>
        </authorList>
    </citation>
    <scope>NUCLEOTIDE SEQUENCE [LARGE SCALE GENOMIC DNA]</scope>
    <source>
        <strain evidence="2 3">DSM 45093</strain>
    </source>
</reference>
<name>A0A1X0DZ98_9MYCO</name>
<evidence type="ECO:0000313" key="3">
    <source>
        <dbReference type="Proteomes" id="UP000192713"/>
    </source>
</evidence>
<sequence length="190" mass="22327">MDAREFEEYTNRLQTGYSEAAQKFWREAEARERRRRDHTPPPFTEYRPRREGDGGDGKPLKPAVLAPSRKKYEALLGMYPAPPYEDFALMDADTQRETVQALLWLREKEREWGPPRTREEAEGYVRRGTAEREKAAVKEQRNEDKARARAQREEDKERERMEQEEAAARERAAASRARARELADEDGAWE</sequence>
<evidence type="ECO:0000313" key="2">
    <source>
        <dbReference type="EMBL" id="ORA77601.1"/>
    </source>
</evidence>